<proteinExistence type="predicted"/>
<reference evidence="1" key="2">
    <citation type="submission" date="2023-12" db="EMBL/GenBank/DDBJ databases">
        <authorList>
            <person name="Sun Q."/>
            <person name="Inoue M."/>
        </authorList>
    </citation>
    <scope>NUCLEOTIDE SEQUENCE</scope>
    <source>
        <strain evidence="1">JCM 14265</strain>
    </source>
</reference>
<dbReference type="RefSeq" id="WP_343777676.1">
    <property type="nucleotide sequence ID" value="NZ_BAAADQ010000005.1"/>
</dbReference>
<evidence type="ECO:0008006" key="5">
    <source>
        <dbReference type="Google" id="ProtNLM"/>
    </source>
</evidence>
<dbReference type="Proteomes" id="UP001501425">
    <property type="component" value="Unassembled WGS sequence"/>
</dbReference>
<protein>
    <recommendedName>
        <fullName evidence="5">DUF4935 domain-containing protein</fullName>
    </recommendedName>
</protein>
<dbReference type="InterPro" id="IPR058482">
    <property type="entry name" value="DUF8169"/>
</dbReference>
<evidence type="ECO:0000313" key="3">
    <source>
        <dbReference type="Proteomes" id="UP001501425"/>
    </source>
</evidence>
<dbReference type="Pfam" id="PF26507">
    <property type="entry name" value="DUF8169"/>
    <property type="match status" value="1"/>
</dbReference>
<gene>
    <name evidence="2" type="ORF">ABNG02_15835</name>
    <name evidence="1" type="ORF">GCM10008994_13210</name>
</gene>
<organism evidence="1 3">
    <name type="scientific">Halorubrum ejinorense</name>
    <dbReference type="NCBI Taxonomy" id="425309"/>
    <lineage>
        <taxon>Archaea</taxon>
        <taxon>Methanobacteriati</taxon>
        <taxon>Methanobacteriota</taxon>
        <taxon>Stenosarchaea group</taxon>
        <taxon>Halobacteria</taxon>
        <taxon>Halobacteriales</taxon>
        <taxon>Haloferacaceae</taxon>
        <taxon>Halorubrum</taxon>
    </lineage>
</organism>
<evidence type="ECO:0000313" key="4">
    <source>
        <dbReference type="Proteomes" id="UP001567571"/>
    </source>
</evidence>
<sequence length="209" mass="23471">MSLNGSSIPPDIFFDTSVLVDFVLPDGDRGSRDLIMNEELQVIISSKVESEFNEVPERKAKLYADVVDYLISGGELEEFDEADLSSNDRGTFDDIQDAFEDVDRTTVLSRLRERQREISKRKEFIENRIDQITPRSNNLELLFSLSSAIGNEDDCQVVADASNWSENGGSGYLTTLDYNHLINYDDEINSAISEHQPGGELIIRPPSAE</sequence>
<evidence type="ECO:0000313" key="2">
    <source>
        <dbReference type="EMBL" id="MEZ3168785.1"/>
    </source>
</evidence>
<reference evidence="2 4" key="3">
    <citation type="submission" date="2024-06" db="EMBL/GenBank/DDBJ databases">
        <title>Halorubrum miltondacostae sp. nov., a potential PHA producer isolated from an inland solar saltern in Rio Maior, Portugal.</title>
        <authorList>
            <person name="Albuquerque L."/>
            <person name="Viver T."/>
            <person name="Barroso C."/>
            <person name="Claudino R."/>
            <person name="Galvan M."/>
            <person name="Simoes G."/>
            <person name="Lobo Da Cunha A."/>
            <person name="Egas C."/>
        </authorList>
    </citation>
    <scope>NUCLEOTIDE SEQUENCE [LARGE SCALE GENOMIC DNA]</scope>
    <source>
        <strain evidence="2 4">DSM 18646</strain>
    </source>
</reference>
<name>A0AAV3SRE3_9EURY</name>
<accession>A0AAV3SRE3</accession>
<reference evidence="1" key="1">
    <citation type="journal article" date="2014" name="Int. J. Syst. Evol. Microbiol.">
        <title>Complete genome sequence of Corynebacterium casei LMG S-19264T (=DSM 44701T), isolated from a smear-ripened cheese.</title>
        <authorList>
            <consortium name="US DOE Joint Genome Institute (JGI-PGF)"/>
            <person name="Walter F."/>
            <person name="Albersmeier A."/>
            <person name="Kalinowski J."/>
            <person name="Ruckert C."/>
        </authorList>
    </citation>
    <scope>NUCLEOTIDE SEQUENCE</scope>
    <source>
        <strain evidence="1">JCM 14265</strain>
    </source>
</reference>
<dbReference type="AlphaFoldDB" id="A0AAV3SRE3"/>
<comment type="caution">
    <text evidence="1">The sequence shown here is derived from an EMBL/GenBank/DDBJ whole genome shotgun (WGS) entry which is preliminary data.</text>
</comment>
<evidence type="ECO:0000313" key="1">
    <source>
        <dbReference type="EMBL" id="GAA0539459.1"/>
    </source>
</evidence>
<dbReference type="Proteomes" id="UP001567571">
    <property type="component" value="Unassembled WGS sequence"/>
</dbReference>
<dbReference type="EMBL" id="JBEDNW010000010">
    <property type="protein sequence ID" value="MEZ3168785.1"/>
    <property type="molecule type" value="Genomic_DNA"/>
</dbReference>
<keyword evidence="4" id="KW-1185">Reference proteome</keyword>
<dbReference type="EMBL" id="BAAADQ010000005">
    <property type="protein sequence ID" value="GAA0539459.1"/>
    <property type="molecule type" value="Genomic_DNA"/>
</dbReference>